<organism evidence="1 2">
    <name type="scientific">Ancylostoma ceylanicum</name>
    <dbReference type="NCBI Taxonomy" id="53326"/>
    <lineage>
        <taxon>Eukaryota</taxon>
        <taxon>Metazoa</taxon>
        <taxon>Ecdysozoa</taxon>
        <taxon>Nematoda</taxon>
        <taxon>Chromadorea</taxon>
        <taxon>Rhabditida</taxon>
        <taxon>Rhabditina</taxon>
        <taxon>Rhabditomorpha</taxon>
        <taxon>Strongyloidea</taxon>
        <taxon>Ancylostomatidae</taxon>
        <taxon>Ancylostomatinae</taxon>
        <taxon>Ancylostoma</taxon>
    </lineage>
</organism>
<comment type="caution">
    <text evidence="1">The sequence shown here is derived from an EMBL/GenBank/DDBJ whole genome shotgun (WGS) entry which is preliminary data.</text>
</comment>
<gene>
    <name evidence="1" type="primary">Acey_s0012.g1690</name>
    <name evidence="1" type="ORF">Y032_0012g1690</name>
</gene>
<keyword evidence="2" id="KW-1185">Reference proteome</keyword>
<dbReference type="Proteomes" id="UP000024635">
    <property type="component" value="Unassembled WGS sequence"/>
</dbReference>
<sequence>MEPIIIDVPAKNNYTILNFFRSSRVAQLPSPGPNLPNRRATTHEGSNIMMRVEKVRVITPRSDNVTKTLNMV</sequence>
<evidence type="ECO:0000313" key="1">
    <source>
        <dbReference type="EMBL" id="EYC25083.1"/>
    </source>
</evidence>
<accession>A0A016VEE9</accession>
<evidence type="ECO:0000313" key="2">
    <source>
        <dbReference type="Proteomes" id="UP000024635"/>
    </source>
</evidence>
<dbReference type="AlphaFoldDB" id="A0A016VEE9"/>
<reference evidence="2" key="1">
    <citation type="journal article" date="2015" name="Nat. Genet.">
        <title>The genome and transcriptome of the zoonotic hookworm Ancylostoma ceylanicum identify infection-specific gene families.</title>
        <authorList>
            <person name="Schwarz E.M."/>
            <person name="Hu Y."/>
            <person name="Antoshechkin I."/>
            <person name="Miller M.M."/>
            <person name="Sternberg P.W."/>
            <person name="Aroian R.V."/>
        </authorList>
    </citation>
    <scope>NUCLEOTIDE SEQUENCE</scope>
    <source>
        <strain evidence="2">HY135</strain>
    </source>
</reference>
<dbReference type="EMBL" id="JARK01001348">
    <property type="protein sequence ID" value="EYC25083.1"/>
    <property type="molecule type" value="Genomic_DNA"/>
</dbReference>
<protein>
    <submittedName>
        <fullName evidence="1">Uncharacterized protein</fullName>
    </submittedName>
</protein>
<proteinExistence type="predicted"/>
<name>A0A016VEE9_9BILA</name>